<comment type="similarity">
    <text evidence="2">Belongs to the NOP16 family.</text>
</comment>
<proteinExistence type="inferred from homology"/>
<dbReference type="EMBL" id="MBDO02000258">
    <property type="protein sequence ID" value="RLN58531.1"/>
    <property type="molecule type" value="Genomic_DNA"/>
</dbReference>
<accession>A0A3F2RJR1</accession>
<organism evidence="5 7">
    <name type="scientific">Phytophthora kernoviae</name>
    <dbReference type="NCBI Taxonomy" id="325452"/>
    <lineage>
        <taxon>Eukaryota</taxon>
        <taxon>Sar</taxon>
        <taxon>Stramenopiles</taxon>
        <taxon>Oomycota</taxon>
        <taxon>Peronosporomycetes</taxon>
        <taxon>Peronosporales</taxon>
        <taxon>Peronosporaceae</taxon>
        <taxon>Phytophthora</taxon>
    </lineage>
</organism>
<evidence type="ECO:0000256" key="2">
    <source>
        <dbReference type="ARBA" id="ARBA00008479"/>
    </source>
</evidence>
<evidence type="ECO:0000256" key="3">
    <source>
        <dbReference type="ARBA" id="ARBA00015522"/>
    </source>
</evidence>
<sequence length="181" mass="21268">MAGGDFVTTSHISILRTKIKQRGKVPQRRKQKPLRKFKTKFVRDPKVQEVWNHKLTTRQNYVNLGLQANPNGYQEIRQSVNGADGTLEASDEARLFEVPDSDFLGERNPKRVANYVSAEETKYLRKLITKYGEDYKKMERDIKMNNMQWTEQKLRRRCARLALLDANIINKPREEEQDETK</sequence>
<dbReference type="AlphaFoldDB" id="A0A3F2RJR1"/>
<dbReference type="EMBL" id="MBAD02000241">
    <property type="protein sequence ID" value="RLN70423.1"/>
    <property type="molecule type" value="Genomic_DNA"/>
</dbReference>
<dbReference type="Pfam" id="PF09420">
    <property type="entry name" value="Nop16"/>
    <property type="match status" value="2"/>
</dbReference>
<evidence type="ECO:0000313" key="5">
    <source>
        <dbReference type="EMBL" id="RLN58531.1"/>
    </source>
</evidence>
<evidence type="ECO:0000313" key="7">
    <source>
        <dbReference type="Proteomes" id="UP000277300"/>
    </source>
</evidence>
<reference evidence="7 8" key="1">
    <citation type="submission" date="2018-07" db="EMBL/GenBank/DDBJ databases">
        <title>Genome sequencing of oomycete isolates from Chile give support for New Zealand origin for Phytophthora kernoviae and make available the first Nothophytophthora sp. genome.</title>
        <authorList>
            <person name="Studholme D.J."/>
            <person name="Sanfuentes E."/>
            <person name="Panda P."/>
            <person name="Hill R."/>
            <person name="Sambles C."/>
            <person name="Grant M."/>
            <person name="Williams N.M."/>
            <person name="Mcdougal R.L."/>
        </authorList>
    </citation>
    <scope>NUCLEOTIDE SEQUENCE [LARGE SCALE GENOMIC DNA]</scope>
    <source>
        <strain evidence="5">Chile6</strain>
        <strain evidence="6">Chile7</strain>
    </source>
</reference>
<dbReference type="PANTHER" id="PTHR13243:SF1">
    <property type="entry name" value="NUCLEOLAR PROTEIN 16"/>
    <property type="match status" value="1"/>
</dbReference>
<evidence type="ECO:0000256" key="4">
    <source>
        <dbReference type="ARBA" id="ARBA00023242"/>
    </source>
</evidence>
<gene>
    <name evidence="6" type="ORF">BBJ29_004482</name>
    <name evidence="5" type="ORF">BBP00_00006958</name>
</gene>
<name>A0A3F2RJR1_9STRA</name>
<comment type="caution">
    <text evidence="5">The sequence shown here is derived from an EMBL/GenBank/DDBJ whole genome shotgun (WGS) entry which is preliminary data.</text>
</comment>
<evidence type="ECO:0000256" key="1">
    <source>
        <dbReference type="ARBA" id="ARBA00004604"/>
    </source>
</evidence>
<keyword evidence="4" id="KW-0539">Nucleus</keyword>
<dbReference type="PANTHER" id="PTHR13243">
    <property type="entry name" value="HSPC111 PROTEIN-RELATED"/>
    <property type="match status" value="1"/>
</dbReference>
<dbReference type="GO" id="GO:0042273">
    <property type="term" value="P:ribosomal large subunit biogenesis"/>
    <property type="evidence" value="ECO:0007669"/>
    <property type="project" value="TreeGrafter"/>
</dbReference>
<evidence type="ECO:0000313" key="8">
    <source>
        <dbReference type="Proteomes" id="UP000284657"/>
    </source>
</evidence>
<protein>
    <recommendedName>
        <fullName evidence="3">Nucleolar protein 16</fullName>
    </recommendedName>
</protein>
<evidence type="ECO:0000313" key="6">
    <source>
        <dbReference type="EMBL" id="RLN70423.1"/>
    </source>
</evidence>
<dbReference type="Proteomes" id="UP000277300">
    <property type="component" value="Unassembled WGS sequence"/>
</dbReference>
<dbReference type="InterPro" id="IPR019002">
    <property type="entry name" value="Ribosome_biogenesis_Nop16"/>
</dbReference>
<comment type="subcellular location">
    <subcellularLocation>
        <location evidence="1">Nucleus</location>
        <location evidence="1">Nucleolus</location>
    </subcellularLocation>
</comment>
<dbReference type="OrthoDB" id="285729at2759"/>
<dbReference type="Proteomes" id="UP000284657">
    <property type="component" value="Unassembled WGS sequence"/>
</dbReference>
<dbReference type="GO" id="GO:0005730">
    <property type="term" value="C:nucleolus"/>
    <property type="evidence" value="ECO:0007669"/>
    <property type="project" value="UniProtKB-SubCell"/>
</dbReference>